<dbReference type="PANTHER" id="PTHR22792">
    <property type="entry name" value="LUPUS LA PROTEIN-RELATED"/>
    <property type="match status" value="1"/>
</dbReference>
<feature type="region of interest" description="Disordered" evidence="3">
    <location>
        <begin position="766"/>
        <end position="787"/>
    </location>
</feature>
<dbReference type="InterPro" id="IPR006630">
    <property type="entry name" value="La_HTH"/>
</dbReference>
<dbReference type="GO" id="GO:0005829">
    <property type="term" value="C:cytosol"/>
    <property type="evidence" value="ECO:0007669"/>
    <property type="project" value="TreeGrafter"/>
</dbReference>
<feature type="non-terminal residue" evidence="5">
    <location>
        <position position="1"/>
    </location>
</feature>
<organism evidence="5 6">
    <name type="scientific">Fusarium agapanthi</name>
    <dbReference type="NCBI Taxonomy" id="1803897"/>
    <lineage>
        <taxon>Eukaryota</taxon>
        <taxon>Fungi</taxon>
        <taxon>Dikarya</taxon>
        <taxon>Ascomycota</taxon>
        <taxon>Pezizomycotina</taxon>
        <taxon>Sordariomycetes</taxon>
        <taxon>Hypocreomycetidae</taxon>
        <taxon>Hypocreales</taxon>
        <taxon>Nectriaceae</taxon>
        <taxon>Fusarium</taxon>
        <taxon>Fusarium fujikuroi species complex</taxon>
    </lineage>
</organism>
<feature type="compositionally biased region" description="Basic and acidic residues" evidence="3">
    <location>
        <begin position="268"/>
        <end position="286"/>
    </location>
</feature>
<dbReference type="OrthoDB" id="340227at2759"/>
<proteinExistence type="predicted"/>
<evidence type="ECO:0000313" key="5">
    <source>
        <dbReference type="EMBL" id="KAF4483456.1"/>
    </source>
</evidence>
<dbReference type="GO" id="GO:0045727">
    <property type="term" value="P:positive regulation of translation"/>
    <property type="evidence" value="ECO:0007669"/>
    <property type="project" value="TreeGrafter"/>
</dbReference>
<dbReference type="GO" id="GO:0010494">
    <property type="term" value="C:cytoplasmic stress granule"/>
    <property type="evidence" value="ECO:0007669"/>
    <property type="project" value="TreeGrafter"/>
</dbReference>
<feature type="compositionally biased region" description="Basic residues" evidence="3">
    <location>
        <begin position="467"/>
        <end position="478"/>
    </location>
</feature>
<dbReference type="Proteomes" id="UP000737391">
    <property type="component" value="Unassembled WGS sequence"/>
</dbReference>
<keyword evidence="6" id="KW-1185">Reference proteome</keyword>
<reference evidence="5" key="1">
    <citation type="submission" date="2020-01" db="EMBL/GenBank/DDBJ databases">
        <title>Identification and distribution of gene clusters putatively required for synthesis of sphingolipid metabolism inhibitors in phylogenetically diverse species of the filamentous fungus Fusarium.</title>
        <authorList>
            <person name="Kim H.-S."/>
            <person name="Busman M."/>
            <person name="Brown D.W."/>
            <person name="Divon H."/>
            <person name="Uhlig S."/>
            <person name="Proctor R.H."/>
        </authorList>
    </citation>
    <scope>NUCLEOTIDE SEQUENCE</scope>
    <source>
        <strain evidence="5">NRRL 31653</strain>
    </source>
</reference>
<evidence type="ECO:0000256" key="2">
    <source>
        <dbReference type="PROSITE-ProRule" id="PRU00332"/>
    </source>
</evidence>
<feature type="compositionally biased region" description="Polar residues" evidence="3">
    <location>
        <begin position="354"/>
        <end position="364"/>
    </location>
</feature>
<comment type="caution">
    <text evidence="5">The sequence shown here is derived from an EMBL/GenBank/DDBJ whole genome shotgun (WGS) entry which is preliminary data.</text>
</comment>
<dbReference type="Gene3D" id="1.10.10.10">
    <property type="entry name" value="Winged helix-like DNA-binding domain superfamily/Winged helix DNA-binding domain"/>
    <property type="match status" value="1"/>
</dbReference>
<feature type="compositionally biased region" description="Basic and acidic residues" evidence="3">
    <location>
        <begin position="453"/>
        <end position="466"/>
    </location>
</feature>
<evidence type="ECO:0000256" key="1">
    <source>
        <dbReference type="ARBA" id="ARBA00022884"/>
    </source>
</evidence>
<dbReference type="PROSITE" id="PS50961">
    <property type="entry name" value="HTH_LA"/>
    <property type="match status" value="1"/>
</dbReference>
<evidence type="ECO:0000313" key="6">
    <source>
        <dbReference type="Proteomes" id="UP000737391"/>
    </source>
</evidence>
<feature type="compositionally biased region" description="Basic and acidic residues" evidence="3">
    <location>
        <begin position="174"/>
        <end position="200"/>
    </location>
</feature>
<evidence type="ECO:0000259" key="4">
    <source>
        <dbReference type="PROSITE" id="PS50961"/>
    </source>
</evidence>
<feature type="compositionally biased region" description="Polar residues" evidence="3">
    <location>
        <begin position="248"/>
        <end position="264"/>
    </location>
</feature>
<dbReference type="Pfam" id="PF05383">
    <property type="entry name" value="La"/>
    <property type="match status" value="1"/>
</dbReference>
<feature type="domain" description="HTH La-type RNA-binding" evidence="4">
    <location>
        <begin position="570"/>
        <end position="661"/>
    </location>
</feature>
<feature type="region of interest" description="Disordered" evidence="3">
    <location>
        <begin position="35"/>
        <end position="539"/>
    </location>
</feature>
<protein>
    <submittedName>
        <fullName evidence="5">La family</fullName>
    </submittedName>
</protein>
<dbReference type="AlphaFoldDB" id="A0A9P5B0Q9"/>
<gene>
    <name evidence="5" type="ORF">FAGAP_11782</name>
</gene>
<feature type="compositionally biased region" description="Low complexity" evidence="3">
    <location>
        <begin position="50"/>
        <end position="77"/>
    </location>
</feature>
<feature type="compositionally biased region" description="Polar residues" evidence="3">
    <location>
        <begin position="771"/>
        <end position="787"/>
    </location>
</feature>
<dbReference type="PANTHER" id="PTHR22792:SF132">
    <property type="entry name" value="LA-RELATED PROTEIN 1"/>
    <property type="match status" value="1"/>
</dbReference>
<feature type="compositionally biased region" description="Basic and acidic residues" evidence="3">
    <location>
        <begin position="308"/>
        <end position="332"/>
    </location>
</feature>
<sequence length="787" mass="85142">FKTASLSYEALPEMSPSAIVESNEMATQSTFSYAQAAKGQGTTPASNPTAVADAAAPSQDAQASIADDDVPAPATDVKSTAAATEHVNSEAPETTEHRGAFSEKQGLESIPGSESEARSESTQSRRTDSRREDDSGRLERPWRRNEKTPGSSSTTARSVDEQDSRKARRNKKGKTSEKQPSDQTTEKEQEAAPEAPKVELSEAPIPSVNIWHKRKEAQQAKSVKPAPTPAEATMNGTSSRDEKKPEESTTTPYTNGIKTQQKPASTVRPERNGPRGSRIHEKDGKNEVPPSVEDSTAWPTPETAITAIKEDSKKKVADKTPEKSDRSDKDSQEDGSASKPRQKWVAMDYVPTVSFETQLPQMRSSKPRGGARGNRDAAPRSMANGVADKTASTAPAYKTNDTKPKDNTNNAASQTAAVKRGAADGVNGQKKAPASTGSEKARDATAQSSEISQSRDRHDSRSERGRGNYRGRGAHHGHSQSQHAISASGFHGQGANAARSQGYSPPLRQGGHSGMFTPPSQRGRGRNGANNFHRVSVPNGGSRMPVVQAQYSPYDYSLAAPIAAVPFHSLPFDNLLVLTIKTQIEYYFSIENLCKDEYLRQRMDSQGFVPLHFISAFSRIKQLTVDMNIIRAACEDSTEVDYVVGEDECERLRRRHNWEHFVYSMENRDELARNAGPASVTFKNRHYRFPGGQFDDIAAMPYSAHAYPHGHALQQFAPHDANGVVPNGNTQLCAAVPDFSPSGTIPLVGPQGEVQVTSVEALTNGHAGQTAPLTNGVHSGEAYTTQS</sequence>
<dbReference type="SUPFAM" id="SSF46785">
    <property type="entry name" value="Winged helix' DNA-binding domain"/>
    <property type="match status" value="1"/>
</dbReference>
<feature type="compositionally biased region" description="Polar residues" evidence="3">
    <location>
        <begin position="148"/>
        <end position="157"/>
    </location>
</feature>
<dbReference type="EMBL" id="LUFC02001146">
    <property type="protein sequence ID" value="KAF4483456.1"/>
    <property type="molecule type" value="Genomic_DNA"/>
</dbReference>
<feature type="compositionally biased region" description="Polar residues" evidence="3">
    <location>
        <begin position="40"/>
        <end position="49"/>
    </location>
</feature>
<keyword evidence="1 2" id="KW-0694">RNA-binding</keyword>
<feature type="compositionally biased region" description="Basic and acidic residues" evidence="3">
    <location>
        <begin position="115"/>
        <end position="147"/>
    </location>
</feature>
<dbReference type="InterPro" id="IPR045180">
    <property type="entry name" value="La_dom_prot"/>
</dbReference>
<dbReference type="SMART" id="SM00715">
    <property type="entry name" value="LA"/>
    <property type="match status" value="1"/>
</dbReference>
<dbReference type="InterPro" id="IPR036390">
    <property type="entry name" value="WH_DNA-bd_sf"/>
</dbReference>
<name>A0A9P5B0Q9_9HYPO</name>
<dbReference type="InterPro" id="IPR036388">
    <property type="entry name" value="WH-like_DNA-bd_sf"/>
</dbReference>
<dbReference type="CDD" id="cd07323">
    <property type="entry name" value="LAM"/>
    <property type="match status" value="1"/>
</dbReference>
<evidence type="ECO:0000256" key="3">
    <source>
        <dbReference type="SAM" id="MobiDB-lite"/>
    </source>
</evidence>
<dbReference type="GO" id="GO:0003723">
    <property type="term" value="F:RNA binding"/>
    <property type="evidence" value="ECO:0007669"/>
    <property type="project" value="UniProtKB-UniRule"/>
</dbReference>
<accession>A0A9P5B0Q9</accession>